<evidence type="ECO:0000256" key="2">
    <source>
        <dbReference type="ARBA" id="ARBA00022723"/>
    </source>
</evidence>
<gene>
    <name evidence="5" type="ORF">GB996_02850</name>
</gene>
<keyword evidence="2 4" id="KW-0479">Metal-binding</keyword>
<comment type="caution">
    <text evidence="5">The sequence shown here is derived from an EMBL/GenBank/DDBJ whole genome shotgun (WGS) entry which is preliminary data.</text>
</comment>
<evidence type="ECO:0000313" key="6">
    <source>
        <dbReference type="Proteomes" id="UP000442109"/>
    </source>
</evidence>
<dbReference type="SUPFAM" id="SSF51621">
    <property type="entry name" value="Phosphoenolpyruvate/pyruvate domain"/>
    <property type="match status" value="1"/>
</dbReference>
<dbReference type="InterPro" id="IPR015813">
    <property type="entry name" value="Pyrv/PenolPyrv_kinase-like_dom"/>
</dbReference>
<dbReference type="OrthoDB" id="348111at2"/>
<sequence>MNEPNFLSSASAISESPLHPYQLGASLYMPATREDIWAVISRSKLPNLDSVIICLEDAVSESDVPYAWSNIQKLLSHWASVQQDTPLSVSRSQCVNQIDEATGIEISAVQKSNRPLVFIRPRNSQMLMQLAALPNINLVDGYVLPKVDMDSLSNWRLACQQVQEDSLLMPTLETGRLFDPAHNQALATALAHAFDERVFALRIGGNDLFSALRLRRPSTQTIYETPVGTLMHQLIGTFVPQGYYLTAPVCEYFDNTALFIQELATDVSLGLVGKTVIHPAQIALVQQAFSVSTRVLEEAQAILAQDAKAVFKHNNTMLEPATHYAWAVQTVKRAQIFGVLANQML</sequence>
<name>A0A844LYI5_9GAMM</name>
<dbReference type="InterPro" id="IPR039480">
    <property type="entry name" value="C-C_Bond_Lyase-like"/>
</dbReference>
<reference evidence="5 6" key="1">
    <citation type="journal article" date="2019" name="PLoS ONE">
        <title>Pup mortality in New Zealand sea lions (Phocarctos hookeri) at Enderby Island, Auckland Islands, 2013-18.</title>
        <authorList>
            <person name="Michael S.A."/>
            <person name="Hayman D.T.S."/>
            <person name="Gray R."/>
            <person name="Zhang J."/>
            <person name="Rogers L."/>
            <person name="Roe W.D."/>
        </authorList>
    </citation>
    <scope>NUCLEOTIDE SEQUENCE [LARGE SCALE GENOMIC DNA]</scope>
    <source>
        <strain evidence="5 6">SM868</strain>
    </source>
</reference>
<dbReference type="AlphaFoldDB" id="A0A844LYI5"/>
<dbReference type="GO" id="GO:0006107">
    <property type="term" value="P:oxaloacetate metabolic process"/>
    <property type="evidence" value="ECO:0007669"/>
    <property type="project" value="TreeGrafter"/>
</dbReference>
<dbReference type="PIRSF" id="PIRSF015582">
    <property type="entry name" value="Cit_lyase_B"/>
    <property type="match status" value="1"/>
</dbReference>
<proteinExistence type="predicted"/>
<dbReference type="GO" id="GO:0000287">
    <property type="term" value="F:magnesium ion binding"/>
    <property type="evidence" value="ECO:0007669"/>
    <property type="project" value="TreeGrafter"/>
</dbReference>
<keyword evidence="6" id="KW-1185">Reference proteome</keyword>
<dbReference type="Proteomes" id="UP000442109">
    <property type="component" value="Unassembled WGS sequence"/>
</dbReference>
<accession>A0A844LYI5</accession>
<dbReference type="Gene3D" id="3.20.20.60">
    <property type="entry name" value="Phosphoenolpyruvate-binding domains"/>
    <property type="match status" value="1"/>
</dbReference>
<dbReference type="EMBL" id="WFKQ01000001">
    <property type="protein sequence ID" value="MUG31726.1"/>
    <property type="molecule type" value="Genomic_DNA"/>
</dbReference>
<dbReference type="PANTHER" id="PTHR32308">
    <property type="entry name" value="LYASE BETA SUBUNIT, PUTATIVE (AFU_ORTHOLOGUE AFUA_4G13030)-RELATED"/>
    <property type="match status" value="1"/>
</dbReference>
<evidence type="ECO:0000256" key="4">
    <source>
        <dbReference type="PIRSR" id="PIRSR015582-2"/>
    </source>
</evidence>
<dbReference type="PANTHER" id="PTHR32308:SF10">
    <property type="entry name" value="CITRATE LYASE SUBUNIT BETA"/>
    <property type="match status" value="1"/>
</dbReference>
<feature type="binding site" evidence="4">
    <location>
        <position position="207"/>
    </location>
    <ligand>
        <name>Mg(2+)</name>
        <dbReference type="ChEBI" id="CHEBI:18420"/>
    </ligand>
</feature>
<evidence type="ECO:0000256" key="3">
    <source>
        <dbReference type="ARBA" id="ARBA00022842"/>
    </source>
</evidence>
<dbReference type="GO" id="GO:0016829">
    <property type="term" value="F:lyase activity"/>
    <property type="evidence" value="ECO:0007669"/>
    <property type="project" value="UniProtKB-KW"/>
</dbReference>
<dbReference type="InterPro" id="IPR011206">
    <property type="entry name" value="Citrate_lyase_beta/mcl1/mcl2"/>
</dbReference>
<evidence type="ECO:0000313" key="5">
    <source>
        <dbReference type="EMBL" id="MUG31726.1"/>
    </source>
</evidence>
<comment type="cofactor">
    <cofactor evidence="1">
        <name>Mg(2+)</name>
        <dbReference type="ChEBI" id="CHEBI:18420"/>
    </cofactor>
</comment>
<evidence type="ECO:0000256" key="1">
    <source>
        <dbReference type="ARBA" id="ARBA00001946"/>
    </source>
</evidence>
<dbReference type="InterPro" id="IPR040442">
    <property type="entry name" value="Pyrv_kinase-like_dom_sf"/>
</dbReference>
<dbReference type="Pfam" id="PF15617">
    <property type="entry name" value="C-C_Bond_Lyase"/>
    <property type="match status" value="1"/>
</dbReference>
<keyword evidence="5" id="KW-0456">Lyase</keyword>
<keyword evidence="3 4" id="KW-0460">Magnesium</keyword>
<organism evidence="5 6">
    <name type="scientific">Psychrobacter sanguinis</name>
    <dbReference type="NCBI Taxonomy" id="861445"/>
    <lineage>
        <taxon>Bacteria</taxon>
        <taxon>Pseudomonadati</taxon>
        <taxon>Pseudomonadota</taxon>
        <taxon>Gammaproteobacteria</taxon>
        <taxon>Moraxellales</taxon>
        <taxon>Moraxellaceae</taxon>
        <taxon>Psychrobacter</taxon>
    </lineage>
</organism>
<protein>
    <submittedName>
        <fullName evidence="5">Citrate lyase subunit beta-like protein</fullName>
    </submittedName>
</protein>